<feature type="region of interest" description="Disordered" evidence="1">
    <location>
        <begin position="1"/>
        <end position="23"/>
    </location>
</feature>
<keyword evidence="3" id="KW-1185">Reference proteome</keyword>
<feature type="compositionally biased region" description="Polar residues" evidence="1">
    <location>
        <begin position="1"/>
        <end position="11"/>
    </location>
</feature>
<dbReference type="Proteomes" id="UP001166286">
    <property type="component" value="Unassembled WGS sequence"/>
</dbReference>
<evidence type="ECO:0000256" key="1">
    <source>
        <dbReference type="SAM" id="MobiDB-lite"/>
    </source>
</evidence>
<organism evidence="2 3">
    <name type="scientific">Cladonia borealis</name>
    <dbReference type="NCBI Taxonomy" id="184061"/>
    <lineage>
        <taxon>Eukaryota</taxon>
        <taxon>Fungi</taxon>
        <taxon>Dikarya</taxon>
        <taxon>Ascomycota</taxon>
        <taxon>Pezizomycotina</taxon>
        <taxon>Lecanoromycetes</taxon>
        <taxon>OSLEUM clade</taxon>
        <taxon>Lecanoromycetidae</taxon>
        <taxon>Lecanorales</taxon>
        <taxon>Lecanorineae</taxon>
        <taxon>Cladoniaceae</taxon>
        <taxon>Cladonia</taxon>
    </lineage>
</organism>
<comment type="caution">
    <text evidence="2">The sequence shown here is derived from an EMBL/GenBank/DDBJ whole genome shotgun (WGS) entry which is preliminary data.</text>
</comment>
<dbReference type="GO" id="GO:0000981">
    <property type="term" value="F:DNA-binding transcription factor activity, RNA polymerase II-specific"/>
    <property type="evidence" value="ECO:0007669"/>
    <property type="project" value="InterPro"/>
</dbReference>
<dbReference type="InterPro" id="IPR036864">
    <property type="entry name" value="Zn2-C6_fun-type_DNA-bd_sf"/>
</dbReference>
<dbReference type="EMBL" id="JAFEKC020000008">
    <property type="protein sequence ID" value="KAK0513190.1"/>
    <property type="molecule type" value="Genomic_DNA"/>
</dbReference>
<protein>
    <recommendedName>
        <fullName evidence="4">Zn(2)-C6 fungal-type domain-containing protein</fullName>
    </recommendedName>
</protein>
<dbReference type="GO" id="GO:0008270">
    <property type="term" value="F:zinc ion binding"/>
    <property type="evidence" value="ECO:0007669"/>
    <property type="project" value="InterPro"/>
</dbReference>
<dbReference type="InterPro" id="IPR052783">
    <property type="entry name" value="Metabolic/Drug-Res_Regulator"/>
</dbReference>
<dbReference type="PANTHER" id="PTHR47655">
    <property type="entry name" value="QUINIC ACID UTILIZATION ACTIVATOR"/>
    <property type="match status" value="1"/>
</dbReference>
<name>A0AA39R1Q3_9LECA</name>
<evidence type="ECO:0000313" key="3">
    <source>
        <dbReference type="Proteomes" id="UP001166286"/>
    </source>
</evidence>
<accession>A0AA39R1Q3</accession>
<gene>
    <name evidence="2" type="ORF">JMJ35_004176</name>
</gene>
<feature type="region of interest" description="Disordered" evidence="1">
    <location>
        <begin position="228"/>
        <end position="252"/>
    </location>
</feature>
<reference evidence="2" key="1">
    <citation type="submission" date="2023-03" db="EMBL/GenBank/DDBJ databases">
        <title>Complete genome of Cladonia borealis.</title>
        <authorList>
            <person name="Park H."/>
        </authorList>
    </citation>
    <scope>NUCLEOTIDE SEQUENCE</scope>
    <source>
        <strain evidence="2">ANT050790</strain>
    </source>
</reference>
<proteinExistence type="predicted"/>
<evidence type="ECO:0000313" key="2">
    <source>
        <dbReference type="EMBL" id="KAK0513190.1"/>
    </source>
</evidence>
<dbReference type="AlphaFoldDB" id="A0AA39R1Q3"/>
<dbReference type="PANTHER" id="PTHR47655:SF3">
    <property type="entry name" value="ZN(II)2CYS6 TRANSCRIPTION FACTOR (EUROFUNG)"/>
    <property type="match status" value="1"/>
</dbReference>
<dbReference type="Gene3D" id="4.10.240.10">
    <property type="entry name" value="Zn(2)-C6 fungal-type DNA-binding domain"/>
    <property type="match status" value="1"/>
</dbReference>
<sequence length="291" mass="32882">MPRSKVQSASDDSLGEGRECDGTNPCTRCKNDDAICAYGKHRKSDKTVFRRGYVQMLERQHTELIAGLQELYRRIQAREPFPSHPLEPAYNGQPLTHKILEALGVLPSDEEWEDGDKSVPFEGMTWQGLEQDGYAYDVSTATTSPIAQTPFSPITMTPFPQSTIMAKRARKLQDSACIINDNDANNNKNHNHEKFVGKDAVLSMPPTLNTNVPPTYQNHDISSAPFHVMQQQQPQQQQHHHRQQPQVQQQQQPLHYYNNAADSSGYESMDWIFGCNEDLFNDTQGLVAQLA</sequence>
<evidence type="ECO:0008006" key="4">
    <source>
        <dbReference type="Google" id="ProtNLM"/>
    </source>
</evidence>